<dbReference type="EMBL" id="QGKV02000299">
    <property type="protein sequence ID" value="KAF3595952.1"/>
    <property type="molecule type" value="Genomic_DNA"/>
</dbReference>
<protein>
    <submittedName>
        <fullName evidence="1">Uncharacterized protein</fullName>
    </submittedName>
</protein>
<comment type="caution">
    <text evidence="1">The sequence shown here is derived from an EMBL/GenBank/DDBJ whole genome shotgun (WGS) entry which is preliminary data.</text>
</comment>
<organism evidence="1 2">
    <name type="scientific">Brassica cretica</name>
    <name type="common">Mustard</name>
    <dbReference type="NCBI Taxonomy" id="69181"/>
    <lineage>
        <taxon>Eukaryota</taxon>
        <taxon>Viridiplantae</taxon>
        <taxon>Streptophyta</taxon>
        <taxon>Embryophyta</taxon>
        <taxon>Tracheophyta</taxon>
        <taxon>Spermatophyta</taxon>
        <taxon>Magnoliopsida</taxon>
        <taxon>eudicotyledons</taxon>
        <taxon>Gunneridae</taxon>
        <taxon>Pentapetalae</taxon>
        <taxon>rosids</taxon>
        <taxon>malvids</taxon>
        <taxon>Brassicales</taxon>
        <taxon>Brassicaceae</taxon>
        <taxon>Brassiceae</taxon>
        <taxon>Brassica</taxon>
    </lineage>
</organism>
<dbReference type="Proteomes" id="UP000266723">
    <property type="component" value="Unassembled WGS sequence"/>
</dbReference>
<accession>A0ABQ7EFV7</accession>
<evidence type="ECO:0000313" key="1">
    <source>
        <dbReference type="EMBL" id="KAF3595952.1"/>
    </source>
</evidence>
<proteinExistence type="predicted"/>
<reference evidence="1 2" key="1">
    <citation type="journal article" date="2020" name="BMC Genomics">
        <title>Intraspecific diversification of the crop wild relative Brassica cretica Lam. using demographic model selection.</title>
        <authorList>
            <person name="Kioukis A."/>
            <person name="Michalopoulou V.A."/>
            <person name="Briers L."/>
            <person name="Pirintsos S."/>
            <person name="Studholme D.J."/>
            <person name="Pavlidis P."/>
            <person name="Sarris P.F."/>
        </authorList>
    </citation>
    <scope>NUCLEOTIDE SEQUENCE [LARGE SCALE GENOMIC DNA]</scope>
    <source>
        <strain evidence="2">cv. PFS-1207/04</strain>
    </source>
</reference>
<gene>
    <name evidence="1" type="ORF">DY000_02020764</name>
</gene>
<name>A0ABQ7EFV7_BRACR</name>
<keyword evidence="2" id="KW-1185">Reference proteome</keyword>
<evidence type="ECO:0000313" key="2">
    <source>
        <dbReference type="Proteomes" id="UP000266723"/>
    </source>
</evidence>
<sequence>MKTLRWREFETKPKTEAKEERQIQRTGLWYGLDRWEETRLRWGMTSSVFGKRRSRRILGIWTSSYHGESECYGRATVRDDPAIIQQKTIVEALKRTLKEPRTFLEARRFRSSTFWKNDVSSARSFRKTSYQRNIVSKTLEAGHELITTGSKHDRIEARQENPKLDENPNFGIMEVFDEAEGSENIYRQGQSSDWSLLKIFSSSEREQKNIRD</sequence>